<dbReference type="Proteomes" id="UP000176404">
    <property type="component" value="Unassembled WGS sequence"/>
</dbReference>
<dbReference type="EMBL" id="MGHD01000004">
    <property type="protein sequence ID" value="OGM60499.1"/>
    <property type="molecule type" value="Genomic_DNA"/>
</dbReference>
<proteinExistence type="predicted"/>
<dbReference type="AlphaFoldDB" id="A0A1F8BA04"/>
<organism evidence="1 2">
    <name type="scientific">Candidatus Woesebacteria bacterium RIFCSPLOWO2_01_FULL_39_10b</name>
    <dbReference type="NCBI Taxonomy" id="1802517"/>
    <lineage>
        <taxon>Bacteria</taxon>
        <taxon>Candidatus Woeseibacteriota</taxon>
    </lineage>
</organism>
<accession>A0A1F8BA04</accession>
<evidence type="ECO:0000313" key="2">
    <source>
        <dbReference type="Proteomes" id="UP000176404"/>
    </source>
</evidence>
<gene>
    <name evidence="1" type="ORF">A2892_00545</name>
</gene>
<reference evidence="1 2" key="1">
    <citation type="journal article" date="2016" name="Nat. Commun.">
        <title>Thousands of microbial genomes shed light on interconnected biogeochemical processes in an aquifer system.</title>
        <authorList>
            <person name="Anantharaman K."/>
            <person name="Brown C.T."/>
            <person name="Hug L.A."/>
            <person name="Sharon I."/>
            <person name="Castelle C.J."/>
            <person name="Probst A.J."/>
            <person name="Thomas B.C."/>
            <person name="Singh A."/>
            <person name="Wilkins M.J."/>
            <person name="Karaoz U."/>
            <person name="Brodie E.L."/>
            <person name="Williams K.H."/>
            <person name="Hubbard S.S."/>
            <person name="Banfield J.F."/>
        </authorList>
    </citation>
    <scope>NUCLEOTIDE SEQUENCE [LARGE SCALE GENOMIC DNA]</scope>
</reference>
<evidence type="ECO:0000313" key="1">
    <source>
        <dbReference type="EMBL" id="OGM60499.1"/>
    </source>
</evidence>
<sequence length="70" mass="7807">MTIVENPNPNERLEKIAKYLRNARGPKTGVVEQTGQARLEAARRQMRPIGGLVINPDTARTNIPTDNLKI</sequence>
<protein>
    <submittedName>
        <fullName evidence="1">Uncharacterized protein</fullName>
    </submittedName>
</protein>
<comment type="caution">
    <text evidence="1">The sequence shown here is derived from an EMBL/GenBank/DDBJ whole genome shotgun (WGS) entry which is preliminary data.</text>
</comment>
<name>A0A1F8BA04_9BACT</name>